<gene>
    <name evidence="2" type="ORF">ZHAS_00020071</name>
</gene>
<keyword evidence="1" id="KW-1133">Transmembrane helix</keyword>
<keyword evidence="1" id="KW-0472">Membrane</keyword>
<dbReference type="EMBL" id="ATLV01024754">
    <property type="status" value="NOT_ANNOTATED_CDS"/>
    <property type="molecule type" value="Genomic_DNA"/>
</dbReference>
<evidence type="ECO:0000313" key="2">
    <source>
        <dbReference type="EMBL" id="KFB51909.1"/>
    </source>
</evidence>
<reference evidence="2 4" key="1">
    <citation type="journal article" date="2014" name="BMC Genomics">
        <title>Genome sequence of Anopheles sinensis provides insight into genetics basis of mosquito competence for malaria parasites.</title>
        <authorList>
            <person name="Zhou D."/>
            <person name="Zhang D."/>
            <person name="Ding G."/>
            <person name="Shi L."/>
            <person name="Hou Q."/>
            <person name="Ye Y."/>
            <person name="Xu Y."/>
            <person name="Zhou H."/>
            <person name="Xiong C."/>
            <person name="Li S."/>
            <person name="Yu J."/>
            <person name="Hong S."/>
            <person name="Yu X."/>
            <person name="Zou P."/>
            <person name="Chen C."/>
            <person name="Chang X."/>
            <person name="Wang W."/>
            <person name="Lv Y."/>
            <person name="Sun Y."/>
            <person name="Ma L."/>
            <person name="Shen B."/>
            <person name="Zhu C."/>
        </authorList>
    </citation>
    <scope>NUCLEOTIDE SEQUENCE [LARGE SCALE GENOMIC DNA]</scope>
</reference>
<dbReference type="VEuPathDB" id="VectorBase:ASIC020071"/>
<dbReference type="EnsemblMetazoa" id="ASIC020071-RA">
    <property type="protein sequence ID" value="ASIC020071-PA"/>
    <property type="gene ID" value="ASIC020071"/>
</dbReference>
<evidence type="ECO:0000313" key="3">
    <source>
        <dbReference type="EnsemblMetazoa" id="ASIC020071-PA"/>
    </source>
</evidence>
<reference evidence="3" key="2">
    <citation type="submission" date="2020-05" db="UniProtKB">
        <authorList>
            <consortium name="EnsemblMetazoa"/>
        </authorList>
    </citation>
    <scope>IDENTIFICATION</scope>
</reference>
<accession>A0A084WNW5</accession>
<dbReference type="Proteomes" id="UP000030765">
    <property type="component" value="Unassembled WGS sequence"/>
</dbReference>
<organism evidence="2">
    <name type="scientific">Anopheles sinensis</name>
    <name type="common">Mosquito</name>
    <dbReference type="NCBI Taxonomy" id="74873"/>
    <lineage>
        <taxon>Eukaryota</taxon>
        <taxon>Metazoa</taxon>
        <taxon>Ecdysozoa</taxon>
        <taxon>Arthropoda</taxon>
        <taxon>Hexapoda</taxon>
        <taxon>Insecta</taxon>
        <taxon>Pterygota</taxon>
        <taxon>Neoptera</taxon>
        <taxon>Endopterygota</taxon>
        <taxon>Diptera</taxon>
        <taxon>Nematocera</taxon>
        <taxon>Culicoidea</taxon>
        <taxon>Culicidae</taxon>
        <taxon>Anophelinae</taxon>
        <taxon>Anopheles</taxon>
    </lineage>
</organism>
<feature type="transmembrane region" description="Helical" evidence="1">
    <location>
        <begin position="103"/>
        <end position="122"/>
    </location>
</feature>
<sequence length="161" mass="18315">MLVHSTQQSCLCPDGYHYHLWIRRAPNTPSSVSFTLGLWHRVEDLRITFMSDASVSSQLAARLPPELASSLLVRALARDRSVPAAGRLEAVWKVHIKRLIYCLSFRILFVIVLYFAPFFLLLEVRIVREFRSGRLSPEEDAPEHIPPTQSGADLYVPQVCN</sequence>
<evidence type="ECO:0000313" key="4">
    <source>
        <dbReference type="Proteomes" id="UP000030765"/>
    </source>
</evidence>
<evidence type="ECO:0000256" key="1">
    <source>
        <dbReference type="SAM" id="Phobius"/>
    </source>
</evidence>
<keyword evidence="4" id="KW-1185">Reference proteome</keyword>
<protein>
    <submittedName>
        <fullName evidence="2 3">Maturase K</fullName>
    </submittedName>
</protein>
<name>A0A084WNW5_ANOSI</name>
<dbReference type="AlphaFoldDB" id="A0A084WNW5"/>
<proteinExistence type="predicted"/>
<keyword evidence="1" id="KW-0812">Transmembrane</keyword>
<dbReference type="EMBL" id="KE525359">
    <property type="protein sequence ID" value="KFB51909.1"/>
    <property type="molecule type" value="Genomic_DNA"/>
</dbReference>